<dbReference type="GeneTree" id="ENSGT00940000165428"/>
<dbReference type="AlphaFoldDB" id="A0A8C4GEE8"/>
<dbReference type="SMART" id="SM00409">
    <property type="entry name" value="IG"/>
    <property type="match status" value="8"/>
</dbReference>
<dbReference type="InterPro" id="IPR007110">
    <property type="entry name" value="Ig-like_dom"/>
</dbReference>
<dbReference type="Proteomes" id="UP000694389">
    <property type="component" value="Unassembled WGS sequence"/>
</dbReference>
<dbReference type="InterPro" id="IPR003598">
    <property type="entry name" value="Ig_sub2"/>
</dbReference>
<proteinExistence type="predicted"/>
<evidence type="ECO:0000256" key="4">
    <source>
        <dbReference type="ARBA" id="ARBA00046458"/>
    </source>
</evidence>
<dbReference type="Pfam" id="PF13927">
    <property type="entry name" value="Ig_3"/>
    <property type="match status" value="3"/>
</dbReference>
<comment type="subunit">
    <text evidence="4">Predominantly monomer of isoform CD22-beta. Also found as heterodimer of isoform CD22-beta and a shorter isoform. Interacts with PTPN6/SHP-1, LYN, SYK, PIK3R1/PIK3R2 and PLCG1 upon phosphorylation. Interacts with GRB2, INPP5D and SHC1 upon phosphorylation. May form a complex with INPP5D/SHIP, GRB2 and SHC1.</text>
</comment>
<dbReference type="PANTHER" id="PTHR46013:SF4">
    <property type="entry name" value="B-CELL RECEPTOR CD22-RELATED"/>
    <property type="match status" value="1"/>
</dbReference>
<dbReference type="PANTHER" id="PTHR46013">
    <property type="entry name" value="VASCULAR CELL ADHESION MOLECULE 1"/>
    <property type="match status" value="1"/>
</dbReference>
<sequence length="805" mass="90580">TCMASEADKTKEGSCTEIKCRVKSRIIIDDAHWFWMKNGHWNGSYFIATIIYSSNESKRPVSPDYKGRVEYIGSPSSSWGDYSTSQKPLCSILICDLKKTDSGLYSFRFAGKDKHKWVTKNLTLTVTENPCPITFEKPAVVKESDMITLTCSTLHSCPLNLEIKDLTQPSLTLSTNLQQPDEKQKRTKLNFTANWLDDGRNFSCQTKDNTDTYLIRNINVTVEYAPKDIKAFINTTTNIKEGESVTLICSAKGRPTPTFNWFKNNQTVPGPVWKIDSINETQSGEYLCEAHNTIGRVNSNVPQVEVNTSHAYQVKEGDKITLTCNVKKSKPKPHSYTWIKDKKPIHWSQTYVRTIEPEDGGLYKCSAINSAGTGTSKEIQIEVECKFNSSLYCINDRKVKVDSHLTFTCDTDANPGPMKYSWSRDGNSKQIPSSQWEYKTSVENELSLEHVQRTDEACYRCNATNTISTGWDSKPLYPPTIPMLSMDTEVTEGQFITISCTVESFPPSQLKLIRTSEANAQSSDIIFSQTSDLRPYNTLHRKFSATSAHTGSYTCSATNSEGSKTNSPKDVTVDAKPNLTVNENTLLTLSCNAHSYPKVTSVTWKKMTLDGQIESTQETDIIKVQSVSPSDSGRYKCTAGNEIGTGDSELAVVKTKNIMYNFSTSVQQRPGGIISVMLSCSSESYPPIKEYRWYKKIEEKDEYKKLSDSQNFTVYSHQPGLYRCTARNEINVQWSDPVPLFVNLIYYNQSLSCMFLFSMPLLFHRPASNINSVYCTVNLPTGNKVSQTIQKLEQYMKAVVCGRLQ</sequence>
<protein>
    <recommendedName>
        <fullName evidence="1">B-cell receptor CD22</fullName>
    </recommendedName>
    <alternativeName>
        <fullName evidence="2">Sialic acid-binding Ig-like lectin 2</fullName>
    </alternativeName>
</protein>
<dbReference type="InterPro" id="IPR003599">
    <property type="entry name" value="Ig_sub"/>
</dbReference>
<dbReference type="InterPro" id="IPR056386">
    <property type="entry name" value="Ig_CD22"/>
</dbReference>
<reference evidence="6" key="2">
    <citation type="submission" date="2025-09" db="UniProtKB">
        <authorList>
            <consortium name="Ensembl"/>
        </authorList>
    </citation>
    <scope>IDENTIFICATION</scope>
</reference>
<dbReference type="Pfam" id="PF13895">
    <property type="entry name" value="Ig_2"/>
    <property type="match status" value="3"/>
</dbReference>
<dbReference type="PROSITE" id="PS50835">
    <property type="entry name" value="IG_LIKE"/>
    <property type="match status" value="6"/>
</dbReference>
<feature type="domain" description="Ig-like" evidence="5">
    <location>
        <begin position="479"/>
        <end position="567"/>
    </location>
</feature>
<feature type="domain" description="Ig-like" evidence="5">
    <location>
        <begin position="568"/>
        <end position="653"/>
    </location>
</feature>
<dbReference type="Gene3D" id="2.60.40.10">
    <property type="entry name" value="Immunoglobulins"/>
    <property type="match status" value="8"/>
</dbReference>
<dbReference type="SMART" id="SM00408">
    <property type="entry name" value="IGc2"/>
    <property type="match status" value="5"/>
</dbReference>
<feature type="domain" description="Ig-like" evidence="5">
    <location>
        <begin position="656"/>
        <end position="735"/>
    </location>
</feature>
<dbReference type="Ensembl" id="ENSDLAT00005002786.2">
    <property type="protein sequence ID" value="ENSDLAP00005002697.2"/>
    <property type="gene ID" value="ENSDLAG00005001167.2"/>
</dbReference>
<feature type="domain" description="Ig-like" evidence="5">
    <location>
        <begin position="226"/>
        <end position="292"/>
    </location>
</feature>
<evidence type="ECO:0000313" key="6">
    <source>
        <dbReference type="Ensembl" id="ENSDLAP00005002697.2"/>
    </source>
</evidence>
<gene>
    <name evidence="6" type="primary">si:dkey-24p1.1</name>
</gene>
<keyword evidence="7" id="KW-1185">Reference proteome</keyword>
<dbReference type="InterPro" id="IPR036179">
    <property type="entry name" value="Ig-like_dom_sf"/>
</dbReference>
<name>A0A8C4GEE8_DICLA</name>
<evidence type="ECO:0000259" key="5">
    <source>
        <dbReference type="PROSITE" id="PS50835"/>
    </source>
</evidence>
<dbReference type="InterPro" id="IPR013783">
    <property type="entry name" value="Ig-like_fold"/>
</dbReference>
<evidence type="ECO:0000256" key="1">
    <source>
        <dbReference type="ARBA" id="ARBA00040106"/>
    </source>
</evidence>
<evidence type="ECO:0000313" key="7">
    <source>
        <dbReference type="Proteomes" id="UP000694389"/>
    </source>
</evidence>
<accession>A0A8C4GEE8</accession>
<evidence type="ECO:0000256" key="2">
    <source>
        <dbReference type="ARBA" id="ARBA00041781"/>
    </source>
</evidence>
<dbReference type="CDD" id="cd00096">
    <property type="entry name" value="Ig"/>
    <property type="match status" value="2"/>
</dbReference>
<reference evidence="6" key="1">
    <citation type="submission" date="2025-08" db="UniProtKB">
        <authorList>
            <consortium name="Ensembl"/>
        </authorList>
    </citation>
    <scope>IDENTIFICATION</scope>
</reference>
<evidence type="ECO:0000256" key="3">
    <source>
        <dbReference type="ARBA" id="ARBA00045430"/>
    </source>
</evidence>
<feature type="domain" description="Ig-like" evidence="5">
    <location>
        <begin position="405"/>
        <end position="477"/>
    </location>
</feature>
<dbReference type="SUPFAM" id="SSF48726">
    <property type="entry name" value="Immunoglobulin"/>
    <property type="match status" value="8"/>
</dbReference>
<comment type="function">
    <text evidence="3">Most highly expressed siglec (sialic acid-binding immunoglobulin-like lectin) on B-cells that plays a role in various aspects of B-cell biology including differentiation, antigen presentation, and trafficking to bone marrow. Binds to alpha 2,6-linked sialic acid residues of surface molecules such as CD22 itself, CD45 and IgM in a cis configuration. Can also bind to ligands on other cells as an adhesion molecule in a trans configuration. Acts as an inhibitory coreceptor on the surface of B-cells and inhibits B-cell receptor induced signaling, characterized by inhibition of the calcium mobilization and cellular activation. Mechanistically, the immunoreceptor tyrosine-based inhibitory motif domain is phosphorylated by the Src kinase LYN, which in turn leads to the recruitment of the protein tyrosine phosphatase 1/PTPN6, leading to the negative regulation of BCR signaling. If this negative signaling from is of sufficient strength, apoptosis of the B-cell can be induced.</text>
</comment>
<organism evidence="6 7">
    <name type="scientific">Dicentrarchus labrax</name>
    <name type="common">European seabass</name>
    <name type="synonym">Morone labrax</name>
    <dbReference type="NCBI Taxonomy" id="13489"/>
    <lineage>
        <taxon>Eukaryota</taxon>
        <taxon>Metazoa</taxon>
        <taxon>Chordata</taxon>
        <taxon>Craniata</taxon>
        <taxon>Vertebrata</taxon>
        <taxon>Euteleostomi</taxon>
        <taxon>Actinopterygii</taxon>
        <taxon>Neopterygii</taxon>
        <taxon>Teleostei</taxon>
        <taxon>Neoteleostei</taxon>
        <taxon>Acanthomorphata</taxon>
        <taxon>Eupercaria</taxon>
        <taxon>Moronidae</taxon>
        <taxon>Dicentrarchus</taxon>
    </lineage>
</organism>
<dbReference type="Pfam" id="PF24518">
    <property type="entry name" value="Ig_CD22"/>
    <property type="match status" value="1"/>
</dbReference>
<feature type="domain" description="Ig-like" evidence="5">
    <location>
        <begin position="302"/>
        <end position="382"/>
    </location>
</feature>